<dbReference type="RefSeq" id="WP_169402429.1">
    <property type="nucleotide sequence ID" value="NZ_JAADJU010000003.1"/>
</dbReference>
<evidence type="ECO:0000256" key="2">
    <source>
        <dbReference type="ARBA" id="ARBA00022526"/>
    </source>
</evidence>
<dbReference type="Pfam" id="PF10282">
    <property type="entry name" value="Lactonase"/>
    <property type="match status" value="1"/>
</dbReference>
<keyword evidence="5" id="KW-1185">Reference proteome</keyword>
<keyword evidence="2" id="KW-0119">Carbohydrate metabolism</keyword>
<dbReference type="GO" id="GO:0006006">
    <property type="term" value="P:glucose metabolic process"/>
    <property type="evidence" value="ECO:0007669"/>
    <property type="project" value="UniProtKB-KW"/>
</dbReference>
<dbReference type="InterPro" id="IPR011045">
    <property type="entry name" value="N2O_reductase_N"/>
</dbReference>
<feature type="compositionally biased region" description="Polar residues" evidence="3">
    <location>
        <begin position="235"/>
        <end position="248"/>
    </location>
</feature>
<name>A0A848MHV7_9GAMM</name>
<dbReference type="PANTHER" id="PTHR30344:SF1">
    <property type="entry name" value="6-PHOSPHOGLUCONOLACTONASE"/>
    <property type="match status" value="1"/>
</dbReference>
<dbReference type="Proteomes" id="UP000585363">
    <property type="component" value="Unassembled WGS sequence"/>
</dbReference>
<gene>
    <name evidence="4" type="ORF">GW590_07680</name>
</gene>
<organism evidence="4 5">
    <name type="scientific">Rouxiella aceris</name>
    <dbReference type="NCBI Taxonomy" id="2703884"/>
    <lineage>
        <taxon>Bacteria</taxon>
        <taxon>Pseudomonadati</taxon>
        <taxon>Pseudomonadota</taxon>
        <taxon>Gammaproteobacteria</taxon>
        <taxon>Enterobacterales</taxon>
        <taxon>Yersiniaceae</taxon>
        <taxon>Rouxiella</taxon>
    </lineage>
</organism>
<evidence type="ECO:0000256" key="3">
    <source>
        <dbReference type="SAM" id="MobiDB-lite"/>
    </source>
</evidence>
<proteinExistence type="inferred from homology"/>
<reference evidence="4 5" key="1">
    <citation type="submission" date="2020-01" db="EMBL/GenBank/DDBJ databases">
        <authorList>
            <person name="Lee S.D."/>
        </authorList>
    </citation>
    <scope>NUCLEOTIDE SEQUENCE [LARGE SCALE GENOMIC DNA]</scope>
    <source>
        <strain evidence="4 5">SAP-1</strain>
    </source>
</reference>
<feature type="region of interest" description="Disordered" evidence="3">
    <location>
        <begin position="233"/>
        <end position="267"/>
    </location>
</feature>
<dbReference type="Gene3D" id="2.130.10.10">
    <property type="entry name" value="YVTN repeat-like/Quinoprotein amine dehydrogenase"/>
    <property type="match status" value="1"/>
</dbReference>
<keyword evidence="2" id="KW-0313">Glucose metabolism</keyword>
<accession>A0A848MHV7</accession>
<dbReference type="SUPFAM" id="SSF50974">
    <property type="entry name" value="Nitrous oxide reductase, N-terminal domain"/>
    <property type="match status" value="1"/>
</dbReference>
<dbReference type="InterPro" id="IPR050282">
    <property type="entry name" value="Cycloisomerase_2"/>
</dbReference>
<dbReference type="InterPro" id="IPR015943">
    <property type="entry name" value="WD40/YVTN_repeat-like_dom_sf"/>
</dbReference>
<sequence>MLLSASARRRAGKERCFVYVSNADSGTLGAYELNRSTQRLEPLGSFAAASRVMSSVISADKRRLYVAVRSQPYRVLVFRIDQDGALQQIGQSPLAENMAFLSLDRSGNFLLAASYGGDLFSINRIDPEGQVVTPPVQIVHTGKRAHAIQVSPDNRHLYVTLLGSDQLLQFHFDAASGKVTPLVPAAVNIQKEVAAGPRHFVIAPQPDKRGKYNLYVLAEMAGSISRLTLEADGTANEQQEINSVPQQEDMQRGEARPLSGDNDLPPSAKPRIWQADIHLTPDGRFLYSTERTSGTLSSFAVDAEDGQLRYLQSIKTEAMPRSFVIDDSGSFLILAGQQSNQLALYHIDKESGALTLLDRYPTENGPAWVTIVER</sequence>
<dbReference type="GO" id="GO:0005829">
    <property type="term" value="C:cytosol"/>
    <property type="evidence" value="ECO:0007669"/>
    <property type="project" value="TreeGrafter"/>
</dbReference>
<dbReference type="AlphaFoldDB" id="A0A848MHV7"/>
<protein>
    <submittedName>
        <fullName evidence="4">Beta-propeller fold lactonase family protein</fullName>
    </submittedName>
</protein>
<dbReference type="EMBL" id="JAADJU010000003">
    <property type="protein sequence ID" value="NMP26739.1"/>
    <property type="molecule type" value="Genomic_DNA"/>
</dbReference>
<evidence type="ECO:0000313" key="5">
    <source>
        <dbReference type="Proteomes" id="UP000585363"/>
    </source>
</evidence>
<comment type="caution">
    <text evidence="4">The sequence shown here is derived from an EMBL/GenBank/DDBJ whole genome shotgun (WGS) entry which is preliminary data.</text>
</comment>
<evidence type="ECO:0000313" key="4">
    <source>
        <dbReference type="EMBL" id="NMP26739.1"/>
    </source>
</evidence>
<dbReference type="GO" id="GO:0017057">
    <property type="term" value="F:6-phosphogluconolactonase activity"/>
    <property type="evidence" value="ECO:0007669"/>
    <property type="project" value="TreeGrafter"/>
</dbReference>
<dbReference type="InterPro" id="IPR019405">
    <property type="entry name" value="Lactonase_7-beta_prop"/>
</dbReference>
<dbReference type="PANTHER" id="PTHR30344">
    <property type="entry name" value="6-PHOSPHOGLUCONOLACTONASE-RELATED"/>
    <property type="match status" value="1"/>
</dbReference>
<comment type="similarity">
    <text evidence="1">Belongs to the cycloisomerase 2 family.</text>
</comment>
<reference evidence="4 5" key="2">
    <citation type="submission" date="2020-06" db="EMBL/GenBank/DDBJ databases">
        <title>Polyphasic characterization of a Rahnella strain isolated from tree sap.</title>
        <authorList>
            <person name="Kim I.S."/>
        </authorList>
    </citation>
    <scope>NUCLEOTIDE SEQUENCE [LARGE SCALE GENOMIC DNA]</scope>
    <source>
        <strain evidence="4 5">SAP-1</strain>
    </source>
</reference>
<evidence type="ECO:0000256" key="1">
    <source>
        <dbReference type="ARBA" id="ARBA00005564"/>
    </source>
</evidence>